<dbReference type="EMBL" id="JAUSUB010000048">
    <property type="protein sequence ID" value="MDQ0273738.1"/>
    <property type="molecule type" value="Genomic_DNA"/>
</dbReference>
<proteinExistence type="predicted"/>
<accession>A0ABU0ATH5</accession>
<organism evidence="2 3">
    <name type="scientific">Cytobacillus purgationiresistens</name>
    <dbReference type="NCBI Taxonomy" id="863449"/>
    <lineage>
        <taxon>Bacteria</taxon>
        <taxon>Bacillati</taxon>
        <taxon>Bacillota</taxon>
        <taxon>Bacilli</taxon>
        <taxon>Bacillales</taxon>
        <taxon>Bacillaceae</taxon>
        <taxon>Cytobacillus</taxon>
    </lineage>
</organism>
<dbReference type="Proteomes" id="UP001238088">
    <property type="component" value="Unassembled WGS sequence"/>
</dbReference>
<gene>
    <name evidence="2" type="ORF">J2S17_005670</name>
</gene>
<dbReference type="SMART" id="SM00857">
    <property type="entry name" value="Resolvase"/>
    <property type="match status" value="1"/>
</dbReference>
<keyword evidence="3" id="KW-1185">Reference proteome</keyword>
<dbReference type="InterPro" id="IPR036162">
    <property type="entry name" value="Resolvase-like_N_sf"/>
</dbReference>
<evidence type="ECO:0000259" key="1">
    <source>
        <dbReference type="SMART" id="SM00857"/>
    </source>
</evidence>
<evidence type="ECO:0000313" key="2">
    <source>
        <dbReference type="EMBL" id="MDQ0273738.1"/>
    </source>
</evidence>
<dbReference type="Gene3D" id="3.40.50.1390">
    <property type="entry name" value="Resolvase, N-terminal catalytic domain"/>
    <property type="match status" value="1"/>
</dbReference>
<sequence length="112" mass="13254">MFQNRFHVFYRRVSTHNQDLTMQIAADASYREKLDEQEMRIINEHGVSANKKSIEERPDMQALLSRIEEDKVSTLYTFDRSRLFRDFYEATKFQDICIRNGVVLCSFGIVPP</sequence>
<dbReference type="InterPro" id="IPR006119">
    <property type="entry name" value="Resolv_N"/>
</dbReference>
<dbReference type="Pfam" id="PF00239">
    <property type="entry name" value="Resolvase"/>
    <property type="match status" value="1"/>
</dbReference>
<protein>
    <submittedName>
        <fullName evidence="2">Site-specific integrase-resolvase</fullName>
    </submittedName>
</protein>
<dbReference type="SUPFAM" id="SSF53041">
    <property type="entry name" value="Resolvase-like"/>
    <property type="match status" value="1"/>
</dbReference>
<feature type="domain" description="Resolvase/invertase-type recombinase catalytic" evidence="1">
    <location>
        <begin position="7"/>
        <end position="111"/>
    </location>
</feature>
<reference evidence="2 3" key="1">
    <citation type="submission" date="2023-07" db="EMBL/GenBank/DDBJ databases">
        <title>Genomic Encyclopedia of Type Strains, Phase IV (KMG-IV): sequencing the most valuable type-strain genomes for metagenomic binning, comparative biology and taxonomic classification.</title>
        <authorList>
            <person name="Goeker M."/>
        </authorList>
    </citation>
    <scope>NUCLEOTIDE SEQUENCE [LARGE SCALE GENOMIC DNA]</scope>
    <source>
        <strain evidence="2 3">DSM 23494</strain>
    </source>
</reference>
<dbReference type="RefSeq" id="WP_307480247.1">
    <property type="nucleotide sequence ID" value="NZ_JAUSUB010000048.1"/>
</dbReference>
<comment type="caution">
    <text evidence="2">The sequence shown here is derived from an EMBL/GenBank/DDBJ whole genome shotgun (WGS) entry which is preliminary data.</text>
</comment>
<evidence type="ECO:0000313" key="3">
    <source>
        <dbReference type="Proteomes" id="UP001238088"/>
    </source>
</evidence>
<name>A0ABU0ATH5_9BACI</name>
<dbReference type="CDD" id="cd00338">
    <property type="entry name" value="Ser_Recombinase"/>
    <property type="match status" value="1"/>
</dbReference>